<dbReference type="OrthoDB" id="9805576at2"/>
<accession>A0A9E7CRK3</accession>
<dbReference type="GO" id="GO:0005524">
    <property type="term" value="F:ATP binding"/>
    <property type="evidence" value="ECO:0007669"/>
    <property type="project" value="UniProtKB-UniRule"/>
</dbReference>
<organism evidence="13 14">
    <name type="scientific">Alicyclobacillus acidoterrestris (strain ATCC 49025 / DSM 3922 / CIP 106132 / NCIMB 13137 / GD3B)</name>
    <dbReference type="NCBI Taxonomy" id="1356854"/>
    <lineage>
        <taxon>Bacteria</taxon>
        <taxon>Bacillati</taxon>
        <taxon>Bacillota</taxon>
        <taxon>Bacilli</taxon>
        <taxon>Bacillales</taxon>
        <taxon>Alicyclobacillaceae</taxon>
        <taxon>Alicyclobacillus</taxon>
    </lineage>
</organism>
<keyword evidence="7 8" id="KW-0119">Carbohydrate metabolism</keyword>
<dbReference type="Pfam" id="PF02782">
    <property type="entry name" value="FGGY_C"/>
    <property type="match status" value="1"/>
</dbReference>
<dbReference type="PANTHER" id="PTHR43095">
    <property type="entry name" value="SUGAR KINASE"/>
    <property type="match status" value="1"/>
</dbReference>
<dbReference type="InterPro" id="IPR000577">
    <property type="entry name" value="Carb_kinase_FGGY"/>
</dbReference>
<feature type="active site" description="Proton acceptor" evidence="8">
    <location>
        <position position="245"/>
    </location>
</feature>
<accession>T0BYL5</accession>
<dbReference type="Pfam" id="PF00370">
    <property type="entry name" value="FGGY_N"/>
    <property type="match status" value="1"/>
</dbReference>
<evidence type="ECO:0000313" key="14">
    <source>
        <dbReference type="Proteomes" id="UP000829401"/>
    </source>
</evidence>
<dbReference type="AlphaFoldDB" id="T0BYL5"/>
<dbReference type="STRING" id="1356854.N007_21330"/>
<comment type="similarity">
    <text evidence="1 8 9">Belongs to the FGGY kinase family.</text>
</comment>
<dbReference type="eggNOG" id="COG1070">
    <property type="taxonomic scope" value="Bacteria"/>
</dbReference>
<name>T0BYL5_ALIAG</name>
<gene>
    <name evidence="8 10 13" type="primary">xylB</name>
    <name evidence="13" type="ORF">K1I37_05970</name>
</gene>
<evidence type="ECO:0000256" key="7">
    <source>
        <dbReference type="ARBA" id="ARBA00023277"/>
    </source>
</evidence>
<evidence type="ECO:0000313" key="13">
    <source>
        <dbReference type="EMBL" id="UNO50034.1"/>
    </source>
</evidence>
<dbReference type="RefSeq" id="WP_021295578.1">
    <property type="nucleotide sequence ID" value="NZ_AURB01000093.1"/>
</dbReference>
<evidence type="ECO:0000259" key="11">
    <source>
        <dbReference type="Pfam" id="PF00370"/>
    </source>
</evidence>
<evidence type="ECO:0000256" key="6">
    <source>
        <dbReference type="ARBA" id="ARBA00022840"/>
    </source>
</evidence>
<evidence type="ECO:0000256" key="4">
    <source>
        <dbReference type="ARBA" id="ARBA00022741"/>
    </source>
</evidence>
<sequence length="512" mass="55975">MADHRGKGFIGIDVGTSGVKVVLIDETGRTLAESTCEYSYQQPRPLYVEQDPEVWWQNTCLALRDVLDTSGVPATFVQGIGLTGQMHSLVLLDETGRVIRPAILWSDQRTQAECDWIEREIGTDETIRLVANPPLTNFTATKLLWVANHEPDNYAQIDKVLLPKDYIRYRLTGEFATDVSDASGTLLLDVEHRQWSKEMCEALSVPMTWLPAVYESVEVTGKVTTEAANQTGLAVGTSVVAGAGDQAAGAVGNGIVRSGVVSSTIGTSGVVFAYAEGIVKDPLGRLHTFCHAVPGAWHVMGVTQAAGGSLQWFRNEFTQLEQMTAQLIGRDTYELLTMEAEQIAPGSEGLVYLPYLMGERTPHLDPLARGVFFGMTGRHQRAHFIRAILEGVTFSLQDCLKLIEGVNLPVEQIRVSGGGARSHLWKSIQADVFQQPVYAVQSNQGPAFGAALLAGVGTGAYQSVQEACDTLIQTDEGIRPEPSHFPVYEKAYKMYVSLYEALKPHFQEVATW</sequence>
<dbReference type="GO" id="GO:0042732">
    <property type="term" value="P:D-xylose metabolic process"/>
    <property type="evidence" value="ECO:0007669"/>
    <property type="project" value="UniProtKB-KW"/>
</dbReference>
<evidence type="ECO:0000256" key="10">
    <source>
        <dbReference type="RuleBase" id="RU364073"/>
    </source>
</evidence>
<dbReference type="GO" id="GO:0005998">
    <property type="term" value="P:xylulose catabolic process"/>
    <property type="evidence" value="ECO:0007669"/>
    <property type="project" value="UniProtKB-UniRule"/>
</dbReference>
<dbReference type="InterPro" id="IPR006000">
    <property type="entry name" value="Xylulokinase"/>
</dbReference>
<dbReference type="GO" id="GO:0004856">
    <property type="term" value="F:D-xylulokinase activity"/>
    <property type="evidence" value="ECO:0007669"/>
    <property type="project" value="UniProtKB-UniRule"/>
</dbReference>
<comment type="function">
    <text evidence="8">Catalyzes the phosphorylation of D-xylulose to D-xylulose 5-phosphate.</text>
</comment>
<evidence type="ECO:0000259" key="12">
    <source>
        <dbReference type="Pfam" id="PF02782"/>
    </source>
</evidence>
<dbReference type="InterPro" id="IPR050406">
    <property type="entry name" value="FGGY_Carb_Kinase"/>
</dbReference>
<dbReference type="EMBL" id="CP080467">
    <property type="protein sequence ID" value="UNO50034.1"/>
    <property type="molecule type" value="Genomic_DNA"/>
</dbReference>
<dbReference type="NCBIfam" id="TIGR01312">
    <property type="entry name" value="XylB"/>
    <property type="match status" value="1"/>
</dbReference>
<dbReference type="PIRSF" id="PIRSF000538">
    <property type="entry name" value="GlpK"/>
    <property type="match status" value="1"/>
</dbReference>
<dbReference type="EC" id="2.7.1.17" evidence="8 10"/>
<keyword evidence="14" id="KW-1185">Reference proteome</keyword>
<keyword evidence="3 8" id="KW-0808">Transferase</keyword>
<protein>
    <recommendedName>
        <fullName evidence="8 10">Xylulose kinase</fullName>
        <shortName evidence="8 10">Xylulokinase</shortName>
        <ecNumber evidence="8 10">2.7.1.17</ecNumber>
    </recommendedName>
</protein>
<evidence type="ECO:0000256" key="2">
    <source>
        <dbReference type="ARBA" id="ARBA00022629"/>
    </source>
</evidence>
<keyword evidence="5 8" id="KW-0418">Kinase</keyword>
<dbReference type="Proteomes" id="UP000829401">
    <property type="component" value="Chromosome"/>
</dbReference>
<keyword evidence="4 8" id="KW-0547">Nucleotide-binding</keyword>
<dbReference type="CDD" id="cd07808">
    <property type="entry name" value="ASKHA_NBD_FGGY_EcXK-like"/>
    <property type="match status" value="1"/>
</dbReference>
<comment type="catalytic activity">
    <reaction evidence="8 10">
        <text>D-xylulose + ATP = D-xylulose 5-phosphate + ADP + H(+)</text>
        <dbReference type="Rhea" id="RHEA:10964"/>
        <dbReference type="ChEBI" id="CHEBI:15378"/>
        <dbReference type="ChEBI" id="CHEBI:17140"/>
        <dbReference type="ChEBI" id="CHEBI:30616"/>
        <dbReference type="ChEBI" id="CHEBI:57737"/>
        <dbReference type="ChEBI" id="CHEBI:456216"/>
        <dbReference type="EC" id="2.7.1.17"/>
    </reaction>
</comment>
<feature type="binding site" evidence="8">
    <location>
        <begin position="86"/>
        <end position="87"/>
    </location>
    <ligand>
        <name>substrate</name>
    </ligand>
</feature>
<dbReference type="InterPro" id="IPR018484">
    <property type="entry name" value="FGGY_N"/>
</dbReference>
<keyword evidence="6 8" id="KW-0067">ATP-binding</keyword>
<reference evidence="14" key="1">
    <citation type="journal article" date="2022" name="G3 (Bethesda)">
        <title>Unveiling the complete genome sequence of Alicyclobacillus acidoterrestris DSM 3922T, a taint-producing strain.</title>
        <authorList>
            <person name="Leonardo I.C."/>
            <person name="Barreto Crespo M.T."/>
            <person name="Gaspar F.B."/>
        </authorList>
    </citation>
    <scope>NUCLEOTIDE SEQUENCE [LARGE SCALE GENOMIC DNA]</scope>
    <source>
        <strain evidence="14">DSM 3922</strain>
    </source>
</reference>
<evidence type="ECO:0000256" key="3">
    <source>
        <dbReference type="ARBA" id="ARBA00022679"/>
    </source>
</evidence>
<dbReference type="InterPro" id="IPR018483">
    <property type="entry name" value="Carb_kinase_FGGY_CS"/>
</dbReference>
<dbReference type="InterPro" id="IPR043129">
    <property type="entry name" value="ATPase_NBD"/>
</dbReference>
<evidence type="ECO:0000256" key="8">
    <source>
        <dbReference type="HAMAP-Rule" id="MF_02220"/>
    </source>
</evidence>
<proteinExistence type="inferred from homology"/>
<evidence type="ECO:0000256" key="1">
    <source>
        <dbReference type="ARBA" id="ARBA00009156"/>
    </source>
</evidence>
<feature type="domain" description="Carbohydrate kinase FGGY N-terminal" evidence="11">
    <location>
        <begin position="10"/>
        <end position="252"/>
    </location>
</feature>
<dbReference type="HAMAP" id="MF_02220">
    <property type="entry name" value="XylB"/>
    <property type="match status" value="1"/>
</dbReference>
<dbReference type="PROSITE" id="PS00445">
    <property type="entry name" value="FGGY_KINASES_2"/>
    <property type="match status" value="1"/>
</dbReference>
<evidence type="ECO:0000256" key="9">
    <source>
        <dbReference type="RuleBase" id="RU003733"/>
    </source>
</evidence>
<feature type="site" description="Important for activity" evidence="8">
    <location>
        <position position="13"/>
    </location>
</feature>
<dbReference type="KEGG" id="aaco:K1I37_05970"/>
<dbReference type="InterPro" id="IPR018485">
    <property type="entry name" value="FGGY_C"/>
</dbReference>
<keyword evidence="2 8" id="KW-0859">Xylose metabolism</keyword>
<evidence type="ECO:0000256" key="5">
    <source>
        <dbReference type="ARBA" id="ARBA00022777"/>
    </source>
</evidence>
<dbReference type="SUPFAM" id="SSF53067">
    <property type="entry name" value="Actin-like ATPase domain"/>
    <property type="match status" value="2"/>
</dbReference>
<dbReference type="Gene3D" id="3.30.420.40">
    <property type="match status" value="2"/>
</dbReference>
<dbReference type="PANTHER" id="PTHR43095:SF5">
    <property type="entry name" value="XYLULOSE KINASE"/>
    <property type="match status" value="1"/>
</dbReference>
<feature type="domain" description="Carbohydrate kinase FGGY C-terminal" evidence="12">
    <location>
        <begin position="263"/>
        <end position="456"/>
    </location>
</feature>